<proteinExistence type="predicted"/>
<organism evidence="1 2">
    <name type="scientific">Vibrio crassostreae</name>
    <dbReference type="NCBI Taxonomy" id="246167"/>
    <lineage>
        <taxon>Bacteria</taxon>
        <taxon>Pseudomonadati</taxon>
        <taxon>Pseudomonadota</taxon>
        <taxon>Gammaproteobacteria</taxon>
        <taxon>Vibrionales</taxon>
        <taxon>Vibrionaceae</taxon>
        <taxon>Vibrio</taxon>
    </lineage>
</organism>
<protein>
    <recommendedName>
        <fullName evidence="3">Outer membrane usher protein FimD/PapC</fullName>
    </recommendedName>
</protein>
<reference evidence="2" key="1">
    <citation type="submission" date="2014-06" db="EMBL/GenBank/DDBJ databases">
        <authorList>
            <person name="Le Roux Frederique"/>
        </authorList>
    </citation>
    <scope>NUCLEOTIDE SEQUENCE [LARGE SCALE GENOMIC DNA]</scope>
    <source>
        <strain evidence="2">J5-5</strain>
    </source>
</reference>
<dbReference type="RefSeq" id="WP_055320243.1">
    <property type="nucleotide sequence ID" value="NZ_CCJV01000154.1"/>
</dbReference>
<evidence type="ECO:0008006" key="3">
    <source>
        <dbReference type="Google" id="ProtNLM"/>
    </source>
</evidence>
<evidence type="ECO:0000313" key="2">
    <source>
        <dbReference type="Proteomes" id="UP000049495"/>
    </source>
</evidence>
<gene>
    <name evidence="1" type="ORF">VCR5J5_890013</name>
</gene>
<evidence type="ECO:0000313" key="1">
    <source>
        <dbReference type="EMBL" id="CDT71102.1"/>
    </source>
</evidence>
<dbReference type="Proteomes" id="UP000049495">
    <property type="component" value="Unassembled WGS sequence"/>
</dbReference>
<accession>A0A822N666</accession>
<name>A0A822N666_9VIBR</name>
<dbReference type="AlphaFoldDB" id="A0A822N666"/>
<sequence>MIKKLIIFIFPFSCQAEYIPSDFSYLYEMKEGYVDVSYGGQTIDVYSKYHTGYFEVDLVEYERLKDFLLYSFDDVNAVKIANTLVSGNSIEQDCQYVSIVCETKNDEINVKVNTDSKKVNLYVGSDFYKKENVSNSIGITSLNLALVSDYRLSYNLNNRKYNNKWVSTDYYSAELNSSIGTGDKYTKLDFYSTETESRIDDAYFGVFFGDASIKAGYISESTLNKSNNGLYSLSSGNGNFLGFSVEKEKKLKKKGISNNYLTVFAPTNTTLVKITKDGKEIYQAELVSGPNYIDLNTFPTGRYLSQIELSVNGVEYKSYQESIVNNVSSKYKVGEVFYGSSVYNYEPDNNEQEDQIVGKVYAEKRLTDDFDVLGTVFHGDKIVYAGRVNYFFDDDISLGSDISFINSDVATVSGDLSLYNFRVNYSESFLSEEYITGFERSLVNQKSKSVTASVNHSFNGANIHLMFNHFLTDDYSSDRVNYSISKYWSSMTTSINGSHSLSGQSKGDYSVGLNISYSLDSDSSISLNQNIGKDKYYAESQYSKKIINNNHIGSTMSLGYKYKDFSDENYYIKSSNSINSDLTSGYLNAQAGNDLISVNTSLSGTVVGTSSGLKTTGNVDKRSSYMVVDSDDETREALLVKMSTPSVDGYSIAVGKQELFEIDNFDEHKVSLSSMDENVVIRSPTIYRFTTGKNSVIKVKADSYRATVVFGEISGLSGSIECEECIDFEIDEYGFFIAKVESIKVFSISNGAKSCEVAGVKFSNYAVNLGSLECKL</sequence>
<dbReference type="EMBL" id="CCJV01000154">
    <property type="protein sequence ID" value="CDT71102.1"/>
    <property type="molecule type" value="Genomic_DNA"/>
</dbReference>
<comment type="caution">
    <text evidence="1">The sequence shown here is derived from an EMBL/GenBank/DDBJ whole genome shotgun (WGS) entry which is preliminary data.</text>
</comment>